<proteinExistence type="predicted"/>
<accession>A0ABS7EHP9</accession>
<evidence type="ECO:0000313" key="3">
    <source>
        <dbReference type="Proteomes" id="UP001166251"/>
    </source>
</evidence>
<gene>
    <name evidence="2" type="ORF">K0504_12000</name>
</gene>
<sequence>MEVKTKIVGVILGVAALLIFVGSSITSPDSSVPTNEKVIETKLDAALSNSSQKAQTPVSTVEQAALTDSSSMDDSQQISSQRSIDADSNTLMNSEIFDSPEQLDSAYINDDESLNHKTIESSFSVSSFNDLIGKIRSSDDTVSSSEREILLADAIAKRFGSEAYSEDYSCAGRVCAVAFFFDHIEESELHQLGEFASNYSFVKVQQNENGDNVFKAIFIETDDPSSLVLH</sequence>
<keyword evidence="3" id="KW-1185">Reference proteome</keyword>
<evidence type="ECO:0000313" key="2">
    <source>
        <dbReference type="EMBL" id="MBW8191759.1"/>
    </source>
</evidence>
<reference evidence="2" key="1">
    <citation type="submission" date="2021-07" db="EMBL/GenBank/DDBJ databases">
        <title>Neiella marina sp. nov., isolated from the intestinal content of sea cucumber Apostichopus japonicus.</title>
        <authorList>
            <person name="Bai X."/>
        </authorList>
    </citation>
    <scope>NUCLEOTIDE SEQUENCE</scope>
    <source>
        <strain evidence="2">126</strain>
    </source>
</reference>
<feature type="compositionally biased region" description="Low complexity" evidence="1">
    <location>
        <begin position="68"/>
        <end position="85"/>
    </location>
</feature>
<comment type="caution">
    <text evidence="2">The sequence shown here is derived from an EMBL/GenBank/DDBJ whole genome shotgun (WGS) entry which is preliminary data.</text>
</comment>
<dbReference type="RefSeq" id="WP_220104436.1">
    <property type="nucleotide sequence ID" value="NZ_JAHZSS010000014.1"/>
</dbReference>
<feature type="region of interest" description="Disordered" evidence="1">
    <location>
        <begin position="66"/>
        <end position="85"/>
    </location>
</feature>
<dbReference type="EMBL" id="JAHZSS010000014">
    <property type="protein sequence ID" value="MBW8191759.1"/>
    <property type="molecule type" value="Genomic_DNA"/>
</dbReference>
<dbReference type="Proteomes" id="UP001166251">
    <property type="component" value="Unassembled WGS sequence"/>
</dbReference>
<organism evidence="2 3">
    <name type="scientific">Neiella holothuriorum</name>
    <dbReference type="NCBI Taxonomy" id="2870530"/>
    <lineage>
        <taxon>Bacteria</taxon>
        <taxon>Pseudomonadati</taxon>
        <taxon>Pseudomonadota</taxon>
        <taxon>Gammaproteobacteria</taxon>
        <taxon>Alteromonadales</taxon>
        <taxon>Echinimonadaceae</taxon>
        <taxon>Neiella</taxon>
    </lineage>
</organism>
<name>A0ABS7EHP9_9GAMM</name>
<evidence type="ECO:0000256" key="1">
    <source>
        <dbReference type="SAM" id="MobiDB-lite"/>
    </source>
</evidence>
<protein>
    <submittedName>
        <fullName evidence="2">Uncharacterized protein</fullName>
    </submittedName>
</protein>